<dbReference type="Proteomes" id="UP000603352">
    <property type="component" value="Unassembled WGS sequence"/>
</dbReference>
<evidence type="ECO:0000313" key="3">
    <source>
        <dbReference type="EMBL" id="GGB44362.1"/>
    </source>
</evidence>
<protein>
    <recommendedName>
        <fullName evidence="2">Peptide deformylase-like</fullName>
    </recommendedName>
    <alternativeName>
        <fullName evidence="2">Polypeptide deformylase-like</fullName>
    </alternativeName>
</protein>
<dbReference type="Gene3D" id="3.90.45.10">
    <property type="entry name" value="Peptide deformylase"/>
    <property type="match status" value="1"/>
</dbReference>
<comment type="similarity">
    <text evidence="1 2">Belongs to the polypeptide deformylase family.</text>
</comment>
<name>A0ABQ1IL45_9PROT</name>
<accession>A0ABQ1IL45</accession>
<dbReference type="PANTHER" id="PTHR10458">
    <property type="entry name" value="PEPTIDE DEFORMYLASE"/>
    <property type="match status" value="1"/>
</dbReference>
<proteinExistence type="inferred from homology"/>
<dbReference type="RefSeq" id="WP_188578718.1">
    <property type="nucleotide sequence ID" value="NZ_BMDZ01000031.1"/>
</dbReference>
<keyword evidence="4" id="KW-1185">Reference proteome</keyword>
<dbReference type="HAMAP" id="MF_00163">
    <property type="entry name" value="Pep_deformylase"/>
    <property type="match status" value="1"/>
</dbReference>
<evidence type="ECO:0000313" key="4">
    <source>
        <dbReference type="Proteomes" id="UP000603352"/>
    </source>
</evidence>
<dbReference type="PRINTS" id="PR01576">
    <property type="entry name" value="PDEFORMYLASE"/>
</dbReference>
<sequence length="180" mass="20505">MSLREIIKVPDPRLRMPCAPVERFDDDLRQLTIDLVDTMRAAPGIGITAAHVGILQRIVVIELEDDPVGVRAYVNPIIEWSSDDWVVHEEGSVSMPGVSDEVERPARIRLRWQDLDGAWETAEADGLLAVCLQHEIDQLDGIFWTQHLSKLRRDRLTKRYDKLQRLATRPKAVPSDQPKV</sequence>
<comment type="caution">
    <text evidence="3">The sequence shown here is derived from an EMBL/GenBank/DDBJ whole genome shotgun (WGS) entry which is preliminary data.</text>
</comment>
<reference evidence="4" key="1">
    <citation type="journal article" date="2019" name="Int. J. Syst. Evol. Microbiol.">
        <title>The Global Catalogue of Microorganisms (GCM) 10K type strain sequencing project: providing services to taxonomists for standard genome sequencing and annotation.</title>
        <authorList>
            <consortium name="The Broad Institute Genomics Platform"/>
            <consortium name="The Broad Institute Genome Sequencing Center for Infectious Disease"/>
            <person name="Wu L."/>
            <person name="Ma J."/>
        </authorList>
    </citation>
    <scope>NUCLEOTIDE SEQUENCE [LARGE SCALE GENOMIC DNA]</scope>
    <source>
        <strain evidence="4">CGMCC 1.10188</strain>
    </source>
</reference>
<dbReference type="InterPro" id="IPR023635">
    <property type="entry name" value="Peptide_deformylase"/>
</dbReference>
<evidence type="ECO:0000256" key="1">
    <source>
        <dbReference type="ARBA" id="ARBA00010759"/>
    </source>
</evidence>
<dbReference type="InterPro" id="IPR036821">
    <property type="entry name" value="Peptide_deformylase_sf"/>
</dbReference>
<dbReference type="PIRSF" id="PIRSF004749">
    <property type="entry name" value="Pep_def"/>
    <property type="match status" value="1"/>
</dbReference>
<dbReference type="EMBL" id="BMDZ01000031">
    <property type="protein sequence ID" value="GGB44362.1"/>
    <property type="molecule type" value="Genomic_DNA"/>
</dbReference>
<dbReference type="NCBIfam" id="NF001159">
    <property type="entry name" value="PRK00150.1-3"/>
    <property type="match status" value="1"/>
</dbReference>
<dbReference type="SUPFAM" id="SSF56420">
    <property type="entry name" value="Peptide deformylase"/>
    <property type="match status" value="1"/>
</dbReference>
<feature type="active site" evidence="2">
    <location>
        <position position="135"/>
    </location>
</feature>
<comment type="caution">
    <text evidence="2">Lacks conserved residue(s) required for the propagation of feature annotation.</text>
</comment>
<organism evidence="3 4">
    <name type="scientific">Tistrella bauzanensis</name>
    <dbReference type="NCBI Taxonomy" id="657419"/>
    <lineage>
        <taxon>Bacteria</taxon>
        <taxon>Pseudomonadati</taxon>
        <taxon>Pseudomonadota</taxon>
        <taxon>Alphaproteobacteria</taxon>
        <taxon>Geminicoccales</taxon>
        <taxon>Geminicoccaceae</taxon>
        <taxon>Tistrella</taxon>
    </lineage>
</organism>
<dbReference type="PANTHER" id="PTHR10458:SF22">
    <property type="entry name" value="PEPTIDE DEFORMYLASE"/>
    <property type="match status" value="1"/>
</dbReference>
<dbReference type="NCBIfam" id="TIGR00079">
    <property type="entry name" value="pept_deformyl"/>
    <property type="match status" value="1"/>
</dbReference>
<evidence type="ECO:0000256" key="2">
    <source>
        <dbReference type="HAMAP-Rule" id="MF_00163"/>
    </source>
</evidence>
<dbReference type="CDD" id="cd00487">
    <property type="entry name" value="Pep_deformylase"/>
    <property type="match status" value="1"/>
</dbReference>
<dbReference type="Pfam" id="PF01327">
    <property type="entry name" value="Pep_deformylase"/>
    <property type="match status" value="1"/>
</dbReference>
<gene>
    <name evidence="3" type="ORF">GCM10011505_27090</name>
</gene>
<dbReference type="NCBIfam" id="NF009484">
    <property type="entry name" value="PRK12846.1-5"/>
    <property type="match status" value="1"/>
</dbReference>